<dbReference type="AlphaFoldDB" id="A0A150QL59"/>
<gene>
    <name evidence="2" type="ORF">BE15_30845</name>
</gene>
<dbReference type="OrthoDB" id="975794at2"/>
<evidence type="ECO:0000313" key="2">
    <source>
        <dbReference type="EMBL" id="KYF68694.1"/>
    </source>
</evidence>
<reference evidence="2 3" key="1">
    <citation type="submission" date="2014-02" db="EMBL/GenBank/DDBJ databases">
        <title>The small core and large imbalanced accessory genome model reveals a collaborative survival strategy of Sorangium cellulosum strains in nature.</title>
        <authorList>
            <person name="Han K."/>
            <person name="Peng R."/>
            <person name="Blom J."/>
            <person name="Li Y.-Z."/>
        </authorList>
    </citation>
    <scope>NUCLEOTIDE SEQUENCE [LARGE SCALE GENOMIC DNA]</scope>
    <source>
        <strain evidence="2 3">So0008-312</strain>
    </source>
</reference>
<dbReference type="InterPro" id="IPR027417">
    <property type="entry name" value="P-loop_NTPase"/>
</dbReference>
<evidence type="ECO:0000313" key="3">
    <source>
        <dbReference type="Proteomes" id="UP000075260"/>
    </source>
</evidence>
<evidence type="ECO:0000259" key="1">
    <source>
        <dbReference type="Pfam" id="PF13476"/>
    </source>
</evidence>
<dbReference type="GO" id="GO:0016887">
    <property type="term" value="F:ATP hydrolysis activity"/>
    <property type="evidence" value="ECO:0007669"/>
    <property type="project" value="InterPro"/>
</dbReference>
<dbReference type="InterPro" id="IPR038729">
    <property type="entry name" value="Rad50/SbcC_AAA"/>
</dbReference>
<organism evidence="2 3">
    <name type="scientific">Sorangium cellulosum</name>
    <name type="common">Polyangium cellulosum</name>
    <dbReference type="NCBI Taxonomy" id="56"/>
    <lineage>
        <taxon>Bacteria</taxon>
        <taxon>Pseudomonadati</taxon>
        <taxon>Myxococcota</taxon>
        <taxon>Polyangia</taxon>
        <taxon>Polyangiales</taxon>
        <taxon>Polyangiaceae</taxon>
        <taxon>Sorangium</taxon>
    </lineage>
</organism>
<comment type="caution">
    <text evidence="2">The sequence shown here is derived from an EMBL/GenBank/DDBJ whole genome shotgun (WGS) entry which is preliminary data.</text>
</comment>
<dbReference type="Pfam" id="PF13476">
    <property type="entry name" value="AAA_23"/>
    <property type="match status" value="1"/>
</dbReference>
<dbReference type="Proteomes" id="UP000075260">
    <property type="component" value="Unassembled WGS sequence"/>
</dbReference>
<name>A0A150QL59_SORCE</name>
<dbReference type="EMBL" id="JEMA01000543">
    <property type="protein sequence ID" value="KYF68694.1"/>
    <property type="molecule type" value="Genomic_DNA"/>
</dbReference>
<feature type="domain" description="Rad50/SbcC-type AAA" evidence="1">
    <location>
        <begin position="20"/>
        <end position="247"/>
    </location>
</feature>
<accession>A0A150QL59</accession>
<sequence>MKFGFALRRLALTGPGKAPAEVTFTRGLNVIAGPSDSGKSFIAQCLDYALGGGAAPKEIPEAEGYSTVVLEIEAYSDGRIYSLERSLRGGEVLCKTDGQSDRVLAAKHQGGKEDTVSQFLLDLSGLGTKKVRTNEQGKTRPLSFRDIARLVIIDEETVIKEDSPILSGQVIHKTVESGVFRLLLTGTDNSSIVAKEDPKVAKGRQAGKVELLEGLLKATRERLAELGEVSTLAEERDRLTRIEASIQTSLIERNAAQASVAPLQTRRSTAWTALKAVESKLAVLSELQTRFDLLEQQYESDLRRLVAIAEAGVRLDQLKEERCPMCGALAEHQHHDHREAHPAPADVSQACKAEAAKTSKLLQDLQTTRAANASEVEQHQTARATRQAEFDAISAELKALMQQHVDVASKKVDDLRARAETCRKVIEHLERVQELEELLDEANKPKKKQKTDVAGAAVSTAQADPFSREVEALLKSWHFPDLDRVSFSENDQDVVISGRARKSHGKGVRAITRAAFNLALLRLCIEDERPFPNFVLIDSPLLVYEEPDADEASFPQDIKRHFWESVKASFTDAQVIIIENRNQVPDVGTLSKVNVIRFTGNDQGRRGFIPEARGDK</sequence>
<proteinExistence type="predicted"/>
<dbReference type="GO" id="GO:0006302">
    <property type="term" value="P:double-strand break repair"/>
    <property type="evidence" value="ECO:0007669"/>
    <property type="project" value="InterPro"/>
</dbReference>
<dbReference type="RefSeq" id="WP_061608933.1">
    <property type="nucleotide sequence ID" value="NZ_JEMA01000543.1"/>
</dbReference>
<dbReference type="Gene3D" id="3.40.50.300">
    <property type="entry name" value="P-loop containing nucleotide triphosphate hydrolases"/>
    <property type="match status" value="1"/>
</dbReference>
<dbReference type="SUPFAM" id="SSF52540">
    <property type="entry name" value="P-loop containing nucleoside triphosphate hydrolases"/>
    <property type="match status" value="1"/>
</dbReference>
<protein>
    <recommendedName>
        <fullName evidence="1">Rad50/SbcC-type AAA domain-containing protein</fullName>
    </recommendedName>
</protein>